<sequence length="488" mass="54563">MKNKRQKARQERQKMWNSLSALHAHLIQLSETILNPLSQIPYTPPEGTPISPKSTLESLLSIKNSNPNPNNNAITETQLFNSIKDFTLACALLSSSQSSTHELLSWIPKNLAIEANSAFNELSNAYAESDLGARNERRISELLGVMSGGDGDGDGLVNEEKRLVIELMPEVLPLLKDGIKESSIDKSADGDEISAASARAPVGSAIVAAYQFGWFVTQVDYPHLGKLCNLVIPCALTALDHWSPQVKGQGMISFTHLAKNVNAAELSRYEDVILDACCQNIASDDETWCHVVEMSVLLVTCIQRSDPRSPWFEKMLNEMLGHLERQPRNKDRRVAWLKFVEPLLHGIGLVLVAHFSRIFPLFFKWLHADDDETVLLVLKRVHTVMRLTWIRNTPYLERLVDELALLYKEAALRVAREQIRSSVLEILILLQQCKGLQFKAAWDKHSNDLNLTSLSLSLSGNTTNNVGAHVDQFHGDSLQRSSQPLKPQ</sequence>
<protein>
    <recommendedName>
        <fullName evidence="3">ARM repeat superfamily protein</fullName>
    </recommendedName>
</protein>
<dbReference type="PANTHER" id="PTHR14873:SF1">
    <property type="entry name" value="OS06G0694100 PROTEIN"/>
    <property type="match status" value="1"/>
</dbReference>
<evidence type="ECO:0000313" key="1">
    <source>
        <dbReference type="EMBL" id="KAJ6987201.1"/>
    </source>
</evidence>
<dbReference type="EMBL" id="JAQIZT010000008">
    <property type="protein sequence ID" value="KAJ6987201.1"/>
    <property type="molecule type" value="Genomic_DNA"/>
</dbReference>
<dbReference type="Proteomes" id="UP001164929">
    <property type="component" value="Chromosome 8"/>
</dbReference>
<dbReference type="InterPro" id="IPR011989">
    <property type="entry name" value="ARM-like"/>
</dbReference>
<evidence type="ECO:0000313" key="2">
    <source>
        <dbReference type="Proteomes" id="UP001164929"/>
    </source>
</evidence>
<dbReference type="SUPFAM" id="SSF48371">
    <property type="entry name" value="ARM repeat"/>
    <property type="match status" value="1"/>
</dbReference>
<dbReference type="Gene3D" id="1.25.10.10">
    <property type="entry name" value="Leucine-rich Repeat Variant"/>
    <property type="match status" value="1"/>
</dbReference>
<reference evidence="1" key="1">
    <citation type="journal article" date="2023" name="Mol. Ecol. Resour.">
        <title>Chromosome-level genome assembly of a triploid poplar Populus alba 'Berolinensis'.</title>
        <authorList>
            <person name="Chen S."/>
            <person name="Yu Y."/>
            <person name="Wang X."/>
            <person name="Wang S."/>
            <person name="Zhang T."/>
            <person name="Zhou Y."/>
            <person name="He R."/>
            <person name="Meng N."/>
            <person name="Wang Y."/>
            <person name="Liu W."/>
            <person name="Liu Z."/>
            <person name="Liu J."/>
            <person name="Guo Q."/>
            <person name="Huang H."/>
            <person name="Sederoff R.R."/>
            <person name="Wang G."/>
            <person name="Qu G."/>
            <person name="Chen S."/>
        </authorList>
    </citation>
    <scope>NUCLEOTIDE SEQUENCE</scope>
    <source>
        <strain evidence="1">SC-2020</strain>
    </source>
</reference>
<proteinExistence type="predicted"/>
<dbReference type="InterPro" id="IPR016024">
    <property type="entry name" value="ARM-type_fold"/>
</dbReference>
<dbReference type="AlphaFoldDB" id="A0AAD6QCG2"/>
<dbReference type="PANTHER" id="PTHR14873">
    <property type="entry name" value="OS06G0694100 PROTEIN"/>
    <property type="match status" value="1"/>
</dbReference>
<accession>A0AAD6QCG2</accession>
<comment type="caution">
    <text evidence="1">The sequence shown here is derived from an EMBL/GenBank/DDBJ whole genome shotgun (WGS) entry which is preliminary data.</text>
</comment>
<evidence type="ECO:0008006" key="3">
    <source>
        <dbReference type="Google" id="ProtNLM"/>
    </source>
</evidence>
<name>A0AAD6QCG2_9ROSI</name>
<keyword evidence="2" id="KW-1185">Reference proteome</keyword>
<organism evidence="1 2">
    <name type="scientific">Populus alba x Populus x berolinensis</name>
    <dbReference type="NCBI Taxonomy" id="444605"/>
    <lineage>
        <taxon>Eukaryota</taxon>
        <taxon>Viridiplantae</taxon>
        <taxon>Streptophyta</taxon>
        <taxon>Embryophyta</taxon>
        <taxon>Tracheophyta</taxon>
        <taxon>Spermatophyta</taxon>
        <taxon>Magnoliopsida</taxon>
        <taxon>eudicotyledons</taxon>
        <taxon>Gunneridae</taxon>
        <taxon>Pentapetalae</taxon>
        <taxon>rosids</taxon>
        <taxon>fabids</taxon>
        <taxon>Malpighiales</taxon>
        <taxon>Salicaceae</taxon>
        <taxon>Saliceae</taxon>
        <taxon>Populus</taxon>
    </lineage>
</organism>
<gene>
    <name evidence="1" type="ORF">NC653_020436</name>
</gene>